<dbReference type="InterPro" id="IPR037138">
    <property type="entry name" value="His_deacetylse_dom_sf"/>
</dbReference>
<comment type="caution">
    <text evidence="4">The sequence shown here is derived from an EMBL/GenBank/DDBJ whole genome shotgun (WGS) entry which is preliminary data.</text>
</comment>
<dbReference type="PANTHER" id="PTHR10625">
    <property type="entry name" value="HISTONE DEACETYLASE HDAC1-RELATED"/>
    <property type="match status" value="1"/>
</dbReference>
<dbReference type="InterPro" id="IPR023696">
    <property type="entry name" value="Ureohydrolase_dom_sf"/>
</dbReference>
<dbReference type="PANTHER" id="PTHR10625:SF19">
    <property type="entry name" value="HISTONE DEACETYLASE 12"/>
    <property type="match status" value="1"/>
</dbReference>
<dbReference type="Pfam" id="PF00850">
    <property type="entry name" value="Hist_deacetyl"/>
    <property type="match status" value="1"/>
</dbReference>
<protein>
    <submittedName>
        <fullName evidence="4">Histone deacetylase</fullName>
    </submittedName>
</protein>
<reference evidence="5" key="1">
    <citation type="journal article" date="2019" name="Int. J. Syst. Evol. Microbiol.">
        <title>The Global Catalogue of Microorganisms (GCM) 10K type strain sequencing project: providing services to taxonomists for standard genome sequencing and annotation.</title>
        <authorList>
            <consortium name="The Broad Institute Genomics Platform"/>
            <consortium name="The Broad Institute Genome Sequencing Center for Infectious Disease"/>
            <person name="Wu L."/>
            <person name="Ma J."/>
        </authorList>
    </citation>
    <scope>NUCLEOTIDE SEQUENCE [LARGE SCALE GENOMIC DNA]</scope>
    <source>
        <strain evidence="5">JCM 18720</strain>
    </source>
</reference>
<dbReference type="Gene3D" id="3.40.800.20">
    <property type="entry name" value="Histone deacetylase domain"/>
    <property type="match status" value="1"/>
</dbReference>
<gene>
    <name evidence="4" type="ORF">GCM10025772_10260</name>
</gene>
<feature type="domain" description="Histone deacetylase" evidence="3">
    <location>
        <begin position="24"/>
        <end position="279"/>
    </location>
</feature>
<accession>A0ABP9RYV4</accession>
<evidence type="ECO:0000313" key="4">
    <source>
        <dbReference type="EMBL" id="GAA5188966.1"/>
    </source>
</evidence>
<evidence type="ECO:0000313" key="5">
    <source>
        <dbReference type="Proteomes" id="UP001501600"/>
    </source>
</evidence>
<name>A0ABP9RYV4_9GAMM</name>
<keyword evidence="2" id="KW-0378">Hydrolase</keyword>
<proteinExistence type="inferred from homology"/>
<dbReference type="InterPro" id="IPR023801">
    <property type="entry name" value="His_deacetylse_dom"/>
</dbReference>
<keyword evidence="5" id="KW-1185">Reference proteome</keyword>
<dbReference type="InterPro" id="IPR044150">
    <property type="entry name" value="HDAC_classIV"/>
</dbReference>
<organism evidence="4 5">
    <name type="scientific">Ferrimonas gelatinilytica</name>
    <dbReference type="NCBI Taxonomy" id="1255257"/>
    <lineage>
        <taxon>Bacteria</taxon>
        <taxon>Pseudomonadati</taxon>
        <taxon>Pseudomonadota</taxon>
        <taxon>Gammaproteobacteria</taxon>
        <taxon>Alteromonadales</taxon>
        <taxon>Ferrimonadaceae</taxon>
        <taxon>Ferrimonas</taxon>
    </lineage>
</organism>
<sequence>MMHCVYDPLYSQLVLPERHRYPISKYGLLHQALQATDLPIQWHRPQGITPEQLALVHDTDYLTRFLNGTLSSTALRRIGFPWSEQLVQRTLRSCGGTLATATLAVEHGVACHLSGGYHHAHHDFGSGFCIFNDLVVTAATLQQQGLGRVLIFDCDVHQGDGSATLAADKPEIITVSLHCEKNFPARKPPSDVDIPLPRQMGDDAYLDSVTTVLPWVLSLYQPELVLYDAGVDIHQEDALGHLAVSTEGLYRRDRAVLAECRQRGIPVAAVIGGGYADDPAALTPRHLQLFHAAEDTRHL</sequence>
<dbReference type="RefSeq" id="WP_345315975.1">
    <property type="nucleotide sequence ID" value="NZ_BAABLF010000006.1"/>
</dbReference>
<dbReference type="PRINTS" id="PR01270">
    <property type="entry name" value="HDASUPER"/>
</dbReference>
<evidence type="ECO:0000259" key="3">
    <source>
        <dbReference type="Pfam" id="PF00850"/>
    </source>
</evidence>
<dbReference type="SUPFAM" id="SSF52768">
    <property type="entry name" value="Arginase/deacetylase"/>
    <property type="match status" value="1"/>
</dbReference>
<dbReference type="EMBL" id="BAABLF010000006">
    <property type="protein sequence ID" value="GAA5188966.1"/>
    <property type="molecule type" value="Genomic_DNA"/>
</dbReference>
<evidence type="ECO:0000256" key="1">
    <source>
        <dbReference type="ARBA" id="ARBA00005947"/>
    </source>
</evidence>
<evidence type="ECO:0000256" key="2">
    <source>
        <dbReference type="ARBA" id="ARBA00022801"/>
    </source>
</evidence>
<dbReference type="Proteomes" id="UP001501600">
    <property type="component" value="Unassembled WGS sequence"/>
</dbReference>
<dbReference type="CDD" id="cd09993">
    <property type="entry name" value="HDAC_classIV"/>
    <property type="match status" value="1"/>
</dbReference>
<comment type="similarity">
    <text evidence="1">Belongs to the histone deacetylase family.</text>
</comment>
<dbReference type="InterPro" id="IPR000286">
    <property type="entry name" value="HDACs"/>
</dbReference>